<organism evidence="1 2">
    <name type="scientific">Trichuris muris</name>
    <name type="common">Mouse whipworm</name>
    <dbReference type="NCBI Taxonomy" id="70415"/>
    <lineage>
        <taxon>Eukaryota</taxon>
        <taxon>Metazoa</taxon>
        <taxon>Ecdysozoa</taxon>
        <taxon>Nematoda</taxon>
        <taxon>Enoplea</taxon>
        <taxon>Dorylaimia</taxon>
        <taxon>Trichinellida</taxon>
        <taxon>Trichuridae</taxon>
        <taxon>Trichuris</taxon>
    </lineage>
</organism>
<dbReference type="AlphaFoldDB" id="A0A5S6QGT5"/>
<proteinExistence type="predicted"/>
<dbReference type="Proteomes" id="UP000046395">
    <property type="component" value="Unassembled WGS sequence"/>
</dbReference>
<evidence type="ECO:0000313" key="2">
    <source>
        <dbReference type="WBParaSite" id="TMUE_2000006057.1"/>
    </source>
</evidence>
<sequence>MEGYFKEKEIPLTNVISVATDGAPSMVGCQRAFISCFKKVVPEILAIRCVIHRQHLVAKSLNERLHHSLQLLTTALCEENGKDFHHLLLHAELQGDDLNLIETKSVISAFVSKLLFYKHNLFRGEFYNFPNLCESCFTKTSSNGSWISFLWRSQIGS</sequence>
<keyword evidence="1" id="KW-1185">Reference proteome</keyword>
<name>A0A5S6QGT5_TRIMR</name>
<evidence type="ECO:0000313" key="1">
    <source>
        <dbReference type="Proteomes" id="UP000046395"/>
    </source>
</evidence>
<protein>
    <submittedName>
        <fullName evidence="2">DUF4371 domain-containing protein</fullName>
    </submittedName>
</protein>
<dbReference type="PANTHER" id="PTHR45913:SF22">
    <property type="entry name" value="SCAN BOX DOMAIN-CONTAINING PROTEIN"/>
    <property type="match status" value="1"/>
</dbReference>
<reference evidence="2" key="1">
    <citation type="submission" date="2019-12" db="UniProtKB">
        <authorList>
            <consortium name="WormBaseParasite"/>
        </authorList>
    </citation>
    <scope>IDENTIFICATION</scope>
</reference>
<dbReference type="WBParaSite" id="TMUE_2000006057.1">
    <property type="protein sequence ID" value="TMUE_2000006057.1"/>
    <property type="gene ID" value="WBGene00294322"/>
</dbReference>
<accession>A0A5S6QGT5</accession>
<dbReference type="PANTHER" id="PTHR45913">
    <property type="entry name" value="EPM2A-INTERACTING PROTEIN 1"/>
    <property type="match status" value="1"/>
</dbReference>